<comment type="caution">
    <text evidence="1">The sequence shown here is derived from an EMBL/GenBank/DDBJ whole genome shotgun (WGS) entry which is preliminary data.</text>
</comment>
<evidence type="ECO:0000313" key="1">
    <source>
        <dbReference type="EMBL" id="NMQ27663.1"/>
    </source>
</evidence>
<dbReference type="Proteomes" id="UP000749010">
    <property type="component" value="Unassembled WGS sequence"/>
</dbReference>
<reference evidence="1 2" key="1">
    <citation type="submission" date="2019-03" db="EMBL/GenBank/DDBJ databases">
        <title>Metabolic reconstructions from genomes of highly enriched 'Candidatus Accumulibacter' and 'Candidatus Competibacter' bioreactor populations.</title>
        <authorList>
            <person name="Annavajhala M.K."/>
            <person name="Welles L."/>
            <person name="Abbas B."/>
            <person name="Sorokin D."/>
            <person name="Park H."/>
            <person name="Van Loosdrecht M."/>
            <person name="Chandran K."/>
        </authorList>
    </citation>
    <scope>NUCLEOTIDE SEQUENCE [LARGE SCALE GENOMIC DNA]</scope>
    <source>
        <strain evidence="1 2">SBR_S</strain>
    </source>
</reference>
<organism evidence="1 2">
    <name type="scientific">Candidatus Accumulibacter phosphatis</name>
    <dbReference type="NCBI Taxonomy" id="327160"/>
    <lineage>
        <taxon>Bacteria</taxon>
        <taxon>Pseudomonadati</taxon>
        <taxon>Pseudomonadota</taxon>
        <taxon>Betaproteobacteria</taxon>
        <taxon>Candidatus Accumulibacter</taxon>
    </lineage>
</organism>
<gene>
    <name evidence="1" type="ORF">E4Q23_07785</name>
</gene>
<proteinExistence type="predicted"/>
<protein>
    <recommendedName>
        <fullName evidence="3">Mobile element protein</fullName>
    </recommendedName>
</protein>
<accession>A0ABX1TYB3</accession>
<sequence>MVQVRADLVDPKRPTDEVRLLTAWSRKRLCGLPLASGQPPQRNLCEDAVPLLREIDWAAVRRAIGW</sequence>
<evidence type="ECO:0008006" key="3">
    <source>
        <dbReference type="Google" id="ProtNLM"/>
    </source>
</evidence>
<evidence type="ECO:0000313" key="2">
    <source>
        <dbReference type="Proteomes" id="UP000749010"/>
    </source>
</evidence>
<keyword evidence="2" id="KW-1185">Reference proteome</keyword>
<name>A0ABX1TYB3_9PROT</name>
<dbReference type="EMBL" id="SPMY01000019">
    <property type="protein sequence ID" value="NMQ27663.1"/>
    <property type="molecule type" value="Genomic_DNA"/>
</dbReference>